<dbReference type="AlphaFoldDB" id="A0AAW0X3C2"/>
<feature type="non-terminal residue" evidence="3">
    <location>
        <position position="1"/>
    </location>
</feature>
<sequence>ENLEPEFVEPVIIELGDLDSEMNGCPCSLEFHAHTPKHIRDKFSLTPMEKSRYRLSPVTVLDREQRKVYRLPFTARDTRGLAGTRYLTLEVADENDSPMTDGESTIKVYN</sequence>
<dbReference type="EMBL" id="JARKIK010000052">
    <property type="protein sequence ID" value="KAK8733928.1"/>
    <property type="molecule type" value="Genomic_DNA"/>
</dbReference>
<dbReference type="InterPro" id="IPR015919">
    <property type="entry name" value="Cadherin-like_sf"/>
</dbReference>
<protein>
    <recommendedName>
        <fullName evidence="2">Cadherin domain-containing protein</fullName>
    </recommendedName>
</protein>
<evidence type="ECO:0000313" key="3">
    <source>
        <dbReference type="EMBL" id="KAK8733928.1"/>
    </source>
</evidence>
<name>A0AAW0X3C2_CHEQU</name>
<dbReference type="SMART" id="SM00112">
    <property type="entry name" value="CA"/>
    <property type="match status" value="1"/>
</dbReference>
<keyword evidence="1" id="KW-0106">Calcium</keyword>
<proteinExistence type="predicted"/>
<accession>A0AAW0X3C2</accession>
<feature type="domain" description="Cadherin" evidence="2">
    <location>
        <begin position="1"/>
        <end position="100"/>
    </location>
</feature>
<evidence type="ECO:0000259" key="2">
    <source>
        <dbReference type="PROSITE" id="PS50268"/>
    </source>
</evidence>
<dbReference type="GO" id="GO:0016020">
    <property type="term" value="C:membrane"/>
    <property type="evidence" value="ECO:0007669"/>
    <property type="project" value="InterPro"/>
</dbReference>
<dbReference type="InterPro" id="IPR002126">
    <property type="entry name" value="Cadherin-like_dom"/>
</dbReference>
<dbReference type="GO" id="GO:0007156">
    <property type="term" value="P:homophilic cell adhesion via plasma membrane adhesion molecules"/>
    <property type="evidence" value="ECO:0007669"/>
    <property type="project" value="InterPro"/>
</dbReference>
<dbReference type="GO" id="GO:0005509">
    <property type="term" value="F:calcium ion binding"/>
    <property type="evidence" value="ECO:0007669"/>
    <property type="project" value="UniProtKB-UniRule"/>
</dbReference>
<dbReference type="Proteomes" id="UP001445076">
    <property type="component" value="Unassembled WGS sequence"/>
</dbReference>
<evidence type="ECO:0000256" key="1">
    <source>
        <dbReference type="PROSITE-ProRule" id="PRU00043"/>
    </source>
</evidence>
<gene>
    <name evidence="3" type="ORF">OTU49_006246</name>
</gene>
<comment type="caution">
    <text evidence="3">The sequence shown here is derived from an EMBL/GenBank/DDBJ whole genome shotgun (WGS) entry which is preliminary data.</text>
</comment>
<dbReference type="PROSITE" id="PS50268">
    <property type="entry name" value="CADHERIN_2"/>
    <property type="match status" value="1"/>
</dbReference>
<organism evidence="3 4">
    <name type="scientific">Cherax quadricarinatus</name>
    <name type="common">Australian red claw crayfish</name>
    <dbReference type="NCBI Taxonomy" id="27406"/>
    <lineage>
        <taxon>Eukaryota</taxon>
        <taxon>Metazoa</taxon>
        <taxon>Ecdysozoa</taxon>
        <taxon>Arthropoda</taxon>
        <taxon>Crustacea</taxon>
        <taxon>Multicrustacea</taxon>
        <taxon>Malacostraca</taxon>
        <taxon>Eumalacostraca</taxon>
        <taxon>Eucarida</taxon>
        <taxon>Decapoda</taxon>
        <taxon>Pleocyemata</taxon>
        <taxon>Astacidea</taxon>
        <taxon>Parastacoidea</taxon>
        <taxon>Parastacidae</taxon>
        <taxon>Cherax</taxon>
    </lineage>
</organism>
<evidence type="ECO:0000313" key="4">
    <source>
        <dbReference type="Proteomes" id="UP001445076"/>
    </source>
</evidence>
<dbReference type="SUPFAM" id="SSF49313">
    <property type="entry name" value="Cadherin-like"/>
    <property type="match status" value="1"/>
</dbReference>
<dbReference type="Gene3D" id="2.60.40.60">
    <property type="entry name" value="Cadherins"/>
    <property type="match status" value="1"/>
</dbReference>
<keyword evidence="4" id="KW-1185">Reference proteome</keyword>
<reference evidence="3 4" key="1">
    <citation type="journal article" date="2024" name="BMC Genomics">
        <title>Genome assembly of redclaw crayfish (Cherax quadricarinatus) provides insights into its immune adaptation and hypoxia tolerance.</title>
        <authorList>
            <person name="Liu Z."/>
            <person name="Zheng J."/>
            <person name="Li H."/>
            <person name="Fang K."/>
            <person name="Wang S."/>
            <person name="He J."/>
            <person name="Zhou D."/>
            <person name="Weng S."/>
            <person name="Chi M."/>
            <person name="Gu Z."/>
            <person name="He J."/>
            <person name="Li F."/>
            <person name="Wang M."/>
        </authorList>
    </citation>
    <scope>NUCLEOTIDE SEQUENCE [LARGE SCALE GENOMIC DNA]</scope>
    <source>
        <strain evidence="3">ZL_2023a</strain>
    </source>
</reference>
<dbReference type="CDD" id="cd11304">
    <property type="entry name" value="Cadherin_repeat"/>
    <property type="match status" value="1"/>
</dbReference>
<feature type="non-terminal residue" evidence="3">
    <location>
        <position position="110"/>
    </location>
</feature>